<evidence type="ECO:0000313" key="1">
    <source>
        <dbReference type="EMBL" id="OGY16288.1"/>
    </source>
</evidence>
<comment type="caution">
    <text evidence="1">The sequence shown here is derived from an EMBL/GenBank/DDBJ whole genome shotgun (WGS) entry which is preliminary data.</text>
</comment>
<dbReference type="Proteomes" id="UP000179069">
    <property type="component" value="Unassembled WGS sequence"/>
</dbReference>
<accession>A0A1G1VLJ7</accession>
<reference evidence="1 2" key="1">
    <citation type="journal article" date="2016" name="Nat. Commun.">
        <title>Thousands of microbial genomes shed light on interconnected biogeochemical processes in an aquifer system.</title>
        <authorList>
            <person name="Anantharaman K."/>
            <person name="Brown C.T."/>
            <person name="Hug L.A."/>
            <person name="Sharon I."/>
            <person name="Castelle C.J."/>
            <person name="Probst A.J."/>
            <person name="Thomas B.C."/>
            <person name="Singh A."/>
            <person name="Wilkins M.J."/>
            <person name="Karaoz U."/>
            <person name="Brodie E.L."/>
            <person name="Williams K.H."/>
            <person name="Hubbard S.S."/>
            <person name="Banfield J.F."/>
        </authorList>
    </citation>
    <scope>NUCLEOTIDE SEQUENCE [LARGE SCALE GENOMIC DNA]</scope>
</reference>
<proteinExistence type="predicted"/>
<sequence>MPDGFENTKLLREMVEGETCYFRASGFSFKGSRVQPELWVETDYRVWIKDDSPHNNIPITKRGDQIWIPDQYRPKIEREISLGGGSRFDVDGPAKALPVVFV</sequence>
<dbReference type="EMBL" id="MHCI01000018">
    <property type="protein sequence ID" value="OGY16288.1"/>
    <property type="molecule type" value="Genomic_DNA"/>
</dbReference>
<dbReference type="AlphaFoldDB" id="A0A1G1VLJ7"/>
<name>A0A1G1VLJ7_9BACT</name>
<gene>
    <name evidence="1" type="ORF">A2785_01715</name>
</gene>
<organism evidence="1 2">
    <name type="scientific">Candidatus Chisholmbacteria bacterium RIFCSPHIGHO2_01_FULL_49_18</name>
    <dbReference type="NCBI Taxonomy" id="1797590"/>
    <lineage>
        <taxon>Bacteria</taxon>
        <taxon>Candidatus Chisholmiibacteriota</taxon>
    </lineage>
</organism>
<protein>
    <submittedName>
        <fullName evidence="1">Uncharacterized protein</fullName>
    </submittedName>
</protein>
<evidence type="ECO:0000313" key="2">
    <source>
        <dbReference type="Proteomes" id="UP000179069"/>
    </source>
</evidence>